<evidence type="ECO:0000256" key="1">
    <source>
        <dbReference type="SAM" id="MobiDB-lite"/>
    </source>
</evidence>
<dbReference type="Pfam" id="PF19054">
    <property type="entry name" value="DUF5753"/>
    <property type="match status" value="1"/>
</dbReference>
<evidence type="ECO:0000313" key="4">
    <source>
        <dbReference type="EMBL" id="GAA2713924.1"/>
    </source>
</evidence>
<reference evidence="4 5" key="1">
    <citation type="journal article" date="2019" name="Int. J. Syst. Evol. Microbiol.">
        <title>The Global Catalogue of Microorganisms (GCM) 10K type strain sequencing project: providing services to taxonomists for standard genome sequencing and annotation.</title>
        <authorList>
            <consortium name="The Broad Institute Genomics Platform"/>
            <consortium name="The Broad Institute Genome Sequencing Center for Infectious Disease"/>
            <person name="Wu L."/>
            <person name="Ma J."/>
        </authorList>
    </citation>
    <scope>NUCLEOTIDE SEQUENCE [LARGE SCALE GENOMIC DNA]</scope>
    <source>
        <strain evidence="4 5">JCM 4542</strain>
    </source>
</reference>
<organism evidence="4 5">
    <name type="scientific">Streptomyces luteosporeus</name>
    <dbReference type="NCBI Taxonomy" id="173856"/>
    <lineage>
        <taxon>Bacteria</taxon>
        <taxon>Bacillati</taxon>
        <taxon>Actinomycetota</taxon>
        <taxon>Actinomycetes</taxon>
        <taxon>Kitasatosporales</taxon>
        <taxon>Streptomycetaceae</taxon>
        <taxon>Streptomyces</taxon>
    </lineage>
</organism>
<keyword evidence="5" id="KW-1185">Reference proteome</keyword>
<evidence type="ECO:0008006" key="6">
    <source>
        <dbReference type="Google" id="ProtNLM"/>
    </source>
</evidence>
<dbReference type="InterPro" id="IPR043917">
    <property type="entry name" value="DUF5753"/>
</dbReference>
<dbReference type="Proteomes" id="UP001500886">
    <property type="component" value="Unassembled WGS sequence"/>
</dbReference>
<protein>
    <recommendedName>
        <fullName evidence="6">DUF397 domain-containing protein</fullName>
    </recommendedName>
</protein>
<comment type="caution">
    <text evidence="4">The sequence shown here is derived from an EMBL/GenBank/DDBJ whole genome shotgun (WGS) entry which is preliminary data.</text>
</comment>
<dbReference type="EMBL" id="BAAASL010000006">
    <property type="protein sequence ID" value="GAA2713924.1"/>
    <property type="molecule type" value="Genomic_DNA"/>
</dbReference>
<evidence type="ECO:0000313" key="5">
    <source>
        <dbReference type="Proteomes" id="UP001500886"/>
    </source>
</evidence>
<evidence type="ECO:0000259" key="2">
    <source>
        <dbReference type="Pfam" id="PF04149"/>
    </source>
</evidence>
<evidence type="ECO:0000259" key="3">
    <source>
        <dbReference type="Pfam" id="PF19054"/>
    </source>
</evidence>
<name>A0ABN3TPH6_9ACTN</name>
<gene>
    <name evidence="4" type="ORF">GCM10010315_20310</name>
</gene>
<dbReference type="Pfam" id="PF04149">
    <property type="entry name" value="DUF397"/>
    <property type="match status" value="1"/>
</dbReference>
<dbReference type="InterPro" id="IPR007278">
    <property type="entry name" value="DUF397"/>
</dbReference>
<sequence>MRFRLTAAEGGTLRRQGERFPISNPIASIHPQRVPHTSRLPAWVHIPGPLQTADYMRVLFESAQPEATAASIDKQIEFRLRRHQLLTGPPPDVPRRDQRGGVAYALHERRGHACTDRAPGGTGAHATHPHPDPSVRDRRLPSRFGTPFVVYEHAVQELSTTYVEQPTSSPFIPDQALRTRFAETFEHLTKAALEPIGLVTEPSHSFNTSSTRRERSTVPVLTWLKSSFSSGGPDDECIELAASAGTVHLRQSDAPSTVLTVTPAALRTLLTHTRAGGLHRPA</sequence>
<feature type="compositionally biased region" description="Basic and acidic residues" evidence="1">
    <location>
        <begin position="129"/>
        <end position="139"/>
    </location>
</feature>
<feature type="domain" description="DUF397" evidence="2">
    <location>
        <begin position="221"/>
        <end position="273"/>
    </location>
</feature>
<feature type="domain" description="DUF5753" evidence="3">
    <location>
        <begin position="44"/>
        <end position="91"/>
    </location>
</feature>
<accession>A0ABN3TPH6</accession>
<proteinExistence type="predicted"/>
<feature type="region of interest" description="Disordered" evidence="1">
    <location>
        <begin position="110"/>
        <end position="139"/>
    </location>
</feature>